<sequence length="132" mass="15063">MVTQTGSFCGLKEGLAGGANFGGKNLQYFERKCGMRVHDREEIRAADETYLRFGTGNRTERVRLITDERWKAEHGTRHRLDGEDRSSIVGVHRKLDRALLEEVNAICRRILLEEKTICLTRDGGRPFLKGLM</sequence>
<dbReference type="Proteomes" id="UP000239735">
    <property type="component" value="Unassembled WGS sequence"/>
</dbReference>
<dbReference type="AlphaFoldDB" id="A0A2N9LQI4"/>
<proteinExistence type="predicted"/>
<protein>
    <submittedName>
        <fullName evidence="1">Uncharacterized protein</fullName>
    </submittedName>
</protein>
<evidence type="ECO:0000313" key="2">
    <source>
        <dbReference type="Proteomes" id="UP000239735"/>
    </source>
</evidence>
<gene>
    <name evidence="1" type="ORF">SBA5_50089</name>
</gene>
<evidence type="ECO:0000313" key="1">
    <source>
        <dbReference type="EMBL" id="SPE25500.1"/>
    </source>
</evidence>
<name>A0A2N9LQI4_9BACT</name>
<reference evidence="2" key="1">
    <citation type="submission" date="2018-02" db="EMBL/GenBank/DDBJ databases">
        <authorList>
            <person name="Hausmann B."/>
        </authorList>
    </citation>
    <scope>NUCLEOTIDE SEQUENCE [LARGE SCALE GENOMIC DNA]</scope>
    <source>
        <strain evidence="2">Peat soil MAG SbA5</strain>
    </source>
</reference>
<accession>A0A2N9LQI4</accession>
<organism evidence="1 2">
    <name type="scientific">Candidatus Sulfuritelmatomonas gaucii</name>
    <dbReference type="NCBI Taxonomy" id="2043161"/>
    <lineage>
        <taxon>Bacteria</taxon>
        <taxon>Pseudomonadati</taxon>
        <taxon>Acidobacteriota</taxon>
        <taxon>Terriglobia</taxon>
        <taxon>Terriglobales</taxon>
        <taxon>Acidobacteriaceae</taxon>
        <taxon>Candidatus Sulfuritelmatomonas</taxon>
    </lineage>
</organism>
<dbReference type="EMBL" id="OKRB01000108">
    <property type="protein sequence ID" value="SPE25500.1"/>
    <property type="molecule type" value="Genomic_DNA"/>
</dbReference>